<dbReference type="RefSeq" id="WP_167984195.1">
    <property type="nucleotide sequence ID" value="NZ_JAATEJ010000014.1"/>
</dbReference>
<dbReference type="PROSITE" id="PS50949">
    <property type="entry name" value="HTH_GNTR"/>
    <property type="match status" value="1"/>
</dbReference>
<dbReference type="SUPFAM" id="SSF46785">
    <property type="entry name" value="Winged helix' DNA-binding domain"/>
    <property type="match status" value="1"/>
</dbReference>
<dbReference type="InterPro" id="IPR036388">
    <property type="entry name" value="WH-like_DNA-bd_sf"/>
</dbReference>
<dbReference type="Pfam" id="PF00392">
    <property type="entry name" value="GntR"/>
    <property type="match status" value="1"/>
</dbReference>
<evidence type="ECO:0000256" key="2">
    <source>
        <dbReference type="ARBA" id="ARBA00023125"/>
    </source>
</evidence>
<protein>
    <submittedName>
        <fullName evidence="5">GntR family transcriptional regulator</fullName>
    </submittedName>
</protein>
<dbReference type="InterPro" id="IPR000524">
    <property type="entry name" value="Tscrpt_reg_HTH_GntR"/>
</dbReference>
<gene>
    <name evidence="5" type="ORF">HCN08_18250</name>
</gene>
<dbReference type="PRINTS" id="PR00035">
    <property type="entry name" value="HTHGNTR"/>
</dbReference>
<organism evidence="5 6">
    <name type="scientific">Actinacidiphila epipremni</name>
    <dbReference type="NCBI Taxonomy" id="2053013"/>
    <lineage>
        <taxon>Bacteria</taxon>
        <taxon>Bacillati</taxon>
        <taxon>Actinomycetota</taxon>
        <taxon>Actinomycetes</taxon>
        <taxon>Kitasatosporales</taxon>
        <taxon>Streptomycetaceae</taxon>
        <taxon>Actinacidiphila</taxon>
    </lineage>
</organism>
<keyword evidence="1" id="KW-0805">Transcription regulation</keyword>
<sequence length="237" mass="26175">MAGPAKTTVRSEGGEQSVYDELRRLILQGELAPGAEISQLELAERLKVSRTPLREALRQLVSEGLVVSAGPHRSVRISSLSMTDLDDLYSMRVLGEGLAVWLTVPILRGEDFERLERDLELTTSRADADAHGRFHQGLRIGAGARLNDELRRQFDHAERYQRAFLKLLDPDVFAVKVAEHRAILDACIARDAELARDLTVDHLAGTAMHLMTSQRHAPFALPAAVTMAKAGRTAVRP</sequence>
<evidence type="ECO:0000313" key="5">
    <source>
        <dbReference type="EMBL" id="NJP45327.1"/>
    </source>
</evidence>
<evidence type="ECO:0000313" key="6">
    <source>
        <dbReference type="Proteomes" id="UP000734511"/>
    </source>
</evidence>
<dbReference type="Proteomes" id="UP000734511">
    <property type="component" value="Unassembled WGS sequence"/>
</dbReference>
<dbReference type="Gene3D" id="1.20.120.530">
    <property type="entry name" value="GntR ligand-binding domain-like"/>
    <property type="match status" value="1"/>
</dbReference>
<dbReference type="SMART" id="SM00895">
    <property type="entry name" value="FCD"/>
    <property type="match status" value="1"/>
</dbReference>
<dbReference type="InterPro" id="IPR008920">
    <property type="entry name" value="TF_FadR/GntR_C"/>
</dbReference>
<name>A0ABX0ZRV2_9ACTN</name>
<feature type="domain" description="HTH gntR-type" evidence="4">
    <location>
        <begin position="12"/>
        <end position="80"/>
    </location>
</feature>
<dbReference type="SUPFAM" id="SSF48008">
    <property type="entry name" value="GntR ligand-binding domain-like"/>
    <property type="match status" value="1"/>
</dbReference>
<dbReference type="InterPro" id="IPR011711">
    <property type="entry name" value="GntR_C"/>
</dbReference>
<dbReference type="PANTHER" id="PTHR43537">
    <property type="entry name" value="TRANSCRIPTIONAL REGULATOR, GNTR FAMILY"/>
    <property type="match status" value="1"/>
</dbReference>
<dbReference type="Pfam" id="PF07729">
    <property type="entry name" value="FCD"/>
    <property type="match status" value="1"/>
</dbReference>
<keyword evidence="3" id="KW-0804">Transcription</keyword>
<evidence type="ECO:0000259" key="4">
    <source>
        <dbReference type="PROSITE" id="PS50949"/>
    </source>
</evidence>
<accession>A0ABX0ZRV2</accession>
<dbReference type="InterPro" id="IPR036390">
    <property type="entry name" value="WH_DNA-bd_sf"/>
</dbReference>
<keyword evidence="2" id="KW-0238">DNA-binding</keyword>
<proteinExistence type="predicted"/>
<keyword evidence="6" id="KW-1185">Reference proteome</keyword>
<dbReference type="SMART" id="SM00345">
    <property type="entry name" value="HTH_GNTR"/>
    <property type="match status" value="1"/>
</dbReference>
<evidence type="ECO:0000256" key="3">
    <source>
        <dbReference type="ARBA" id="ARBA00023163"/>
    </source>
</evidence>
<dbReference type="PANTHER" id="PTHR43537:SF45">
    <property type="entry name" value="GNTR FAMILY REGULATORY PROTEIN"/>
    <property type="match status" value="1"/>
</dbReference>
<comment type="caution">
    <text evidence="5">The sequence shown here is derived from an EMBL/GenBank/DDBJ whole genome shotgun (WGS) entry which is preliminary data.</text>
</comment>
<dbReference type="Gene3D" id="1.10.10.10">
    <property type="entry name" value="Winged helix-like DNA-binding domain superfamily/Winged helix DNA-binding domain"/>
    <property type="match status" value="1"/>
</dbReference>
<dbReference type="EMBL" id="JAATEJ010000014">
    <property type="protein sequence ID" value="NJP45327.1"/>
    <property type="molecule type" value="Genomic_DNA"/>
</dbReference>
<dbReference type="CDD" id="cd07377">
    <property type="entry name" value="WHTH_GntR"/>
    <property type="match status" value="1"/>
</dbReference>
<evidence type="ECO:0000256" key="1">
    <source>
        <dbReference type="ARBA" id="ARBA00023015"/>
    </source>
</evidence>
<reference evidence="5 6" key="1">
    <citation type="submission" date="2020-03" db="EMBL/GenBank/DDBJ databases">
        <title>WGS of actinomycetes isolated from Thailand.</title>
        <authorList>
            <person name="Thawai C."/>
        </authorList>
    </citation>
    <scope>NUCLEOTIDE SEQUENCE [LARGE SCALE GENOMIC DNA]</scope>
    <source>
        <strain evidence="5 6">PRB2-1</strain>
    </source>
</reference>